<dbReference type="PANTHER" id="PTHR43228">
    <property type="entry name" value="TWO-COMPONENT RESPONSE REGULATOR"/>
    <property type="match status" value="1"/>
</dbReference>
<keyword evidence="1" id="KW-0597">Phosphoprotein</keyword>
<dbReference type="SMART" id="SM00448">
    <property type="entry name" value="REC"/>
    <property type="match status" value="1"/>
</dbReference>
<dbReference type="OrthoDB" id="9790466at2"/>
<proteinExistence type="predicted"/>
<dbReference type="GO" id="GO:0000160">
    <property type="term" value="P:phosphorelay signal transduction system"/>
    <property type="evidence" value="ECO:0007669"/>
    <property type="project" value="InterPro"/>
</dbReference>
<dbReference type="InterPro" id="IPR011006">
    <property type="entry name" value="CheY-like_superfamily"/>
</dbReference>
<comment type="caution">
    <text evidence="3">The sequence shown here is derived from an EMBL/GenBank/DDBJ whole genome shotgun (WGS) entry which is preliminary data.</text>
</comment>
<dbReference type="Proteomes" id="UP000482487">
    <property type="component" value="Unassembled WGS sequence"/>
</dbReference>
<dbReference type="SUPFAM" id="SSF52172">
    <property type="entry name" value="CheY-like"/>
    <property type="match status" value="1"/>
</dbReference>
<dbReference type="Pfam" id="PF00072">
    <property type="entry name" value="Response_reg"/>
    <property type="match status" value="1"/>
</dbReference>
<evidence type="ECO:0000313" key="3">
    <source>
        <dbReference type="EMBL" id="MYL81754.1"/>
    </source>
</evidence>
<sequence>MPRALIVDDSRYQRHLILQALADLFETEEAEDGQQAIDLFTAARDAGRPFDLVVMDILMPVLDGHEALAGIRRLESQAGVAEDGRTLAIMLSSLDDPANMLRAQFDSGAQAYVTKPFQVQTLLETLATLGLTHNALGDSLDDELESNAPCKAF</sequence>
<dbReference type="InterPro" id="IPR001789">
    <property type="entry name" value="Sig_transdc_resp-reg_receiver"/>
</dbReference>
<reference evidence="3 4" key="1">
    <citation type="submission" date="2020-01" db="EMBL/GenBank/DDBJ databases">
        <title>Genome sequence of Desulfovibrio aerotolerans DSM 16695(T).</title>
        <authorList>
            <person name="Karnachuk O."/>
            <person name="Avakyan M."/>
            <person name="Mardanov A."/>
            <person name="Kadnikov V."/>
            <person name="Ravin N."/>
        </authorList>
    </citation>
    <scope>NUCLEOTIDE SEQUENCE [LARGE SCALE GENOMIC DNA]</scope>
    <source>
        <strain evidence="3 4">DSM 16695</strain>
    </source>
</reference>
<dbReference type="Gene3D" id="3.40.50.2300">
    <property type="match status" value="1"/>
</dbReference>
<protein>
    <submittedName>
        <fullName evidence="3">Response regulator</fullName>
    </submittedName>
</protein>
<dbReference type="PROSITE" id="PS50110">
    <property type="entry name" value="RESPONSE_REGULATORY"/>
    <property type="match status" value="1"/>
</dbReference>
<accession>A0A7C9MTE2</accession>
<feature type="modified residue" description="4-aspartylphosphate" evidence="1">
    <location>
        <position position="56"/>
    </location>
</feature>
<feature type="domain" description="Response regulatory" evidence="2">
    <location>
        <begin position="3"/>
        <end position="130"/>
    </location>
</feature>
<gene>
    <name evidence="3" type="ORF">GTA51_01185</name>
</gene>
<dbReference type="PANTHER" id="PTHR43228:SF1">
    <property type="entry name" value="TWO-COMPONENT RESPONSE REGULATOR ARR22"/>
    <property type="match status" value="1"/>
</dbReference>
<dbReference type="RefSeq" id="WP_160957969.1">
    <property type="nucleotide sequence ID" value="NZ_WVUD01000001.1"/>
</dbReference>
<keyword evidence="4" id="KW-1185">Reference proteome</keyword>
<name>A0A7C9MTE2_9BACT</name>
<evidence type="ECO:0000256" key="1">
    <source>
        <dbReference type="PROSITE-ProRule" id="PRU00169"/>
    </source>
</evidence>
<dbReference type="InterPro" id="IPR052048">
    <property type="entry name" value="ST_Response_Regulator"/>
</dbReference>
<dbReference type="EMBL" id="WVUD01000001">
    <property type="protein sequence ID" value="MYL81754.1"/>
    <property type="molecule type" value="Genomic_DNA"/>
</dbReference>
<organism evidence="3 4">
    <name type="scientific">Solidesulfovibrio aerotolerans</name>
    <dbReference type="NCBI Taxonomy" id="295255"/>
    <lineage>
        <taxon>Bacteria</taxon>
        <taxon>Pseudomonadati</taxon>
        <taxon>Thermodesulfobacteriota</taxon>
        <taxon>Desulfovibrionia</taxon>
        <taxon>Desulfovibrionales</taxon>
        <taxon>Desulfovibrionaceae</taxon>
        <taxon>Solidesulfovibrio</taxon>
    </lineage>
</organism>
<dbReference type="AlphaFoldDB" id="A0A7C9MTE2"/>
<evidence type="ECO:0000259" key="2">
    <source>
        <dbReference type="PROSITE" id="PS50110"/>
    </source>
</evidence>
<evidence type="ECO:0000313" key="4">
    <source>
        <dbReference type="Proteomes" id="UP000482487"/>
    </source>
</evidence>